<proteinExistence type="inferred from homology"/>
<feature type="domain" description="DNA polymerase III delta subunit-like C-terminal" evidence="10">
    <location>
        <begin position="216"/>
        <end position="336"/>
    </location>
</feature>
<dbReference type="InterPro" id="IPR010372">
    <property type="entry name" value="DNA_pol3_delta_N"/>
</dbReference>
<dbReference type="PATRIC" id="fig|89059.3.peg.2178"/>
<evidence type="ECO:0000313" key="12">
    <source>
        <dbReference type="EMBL" id="SFV40760.1"/>
    </source>
</evidence>
<dbReference type="STRING" id="89059.LAC1533_1340"/>
<dbReference type="Proteomes" id="UP000190935">
    <property type="component" value="Chromosome I"/>
</dbReference>
<dbReference type="Pfam" id="PF21694">
    <property type="entry name" value="DNA_pol3_delta_C"/>
    <property type="match status" value="1"/>
</dbReference>
<keyword evidence="5" id="KW-0235">DNA replication</keyword>
<dbReference type="GO" id="GO:0003887">
    <property type="term" value="F:DNA-directed DNA polymerase activity"/>
    <property type="evidence" value="ECO:0007669"/>
    <property type="project" value="UniProtKB-KW"/>
</dbReference>
<dbReference type="InterPro" id="IPR027417">
    <property type="entry name" value="P-loop_NTPase"/>
</dbReference>
<evidence type="ECO:0000313" key="14">
    <source>
        <dbReference type="Proteomes" id="UP000190935"/>
    </source>
</evidence>
<reference evidence="12" key="3">
    <citation type="submission" date="2016-11" db="EMBL/GenBank/DDBJ databases">
        <authorList>
            <person name="Jaros S."/>
            <person name="Januszkiewicz K."/>
            <person name="Wedrychowicz H."/>
        </authorList>
    </citation>
    <scope>NUCLEOTIDE SEQUENCE [LARGE SCALE GENOMIC DNA]</scope>
    <source>
        <strain evidence="12">ACA-DC 1533</strain>
    </source>
</reference>
<feature type="domain" description="DNA polymerase III delta N-terminal" evidence="9">
    <location>
        <begin position="19"/>
        <end position="144"/>
    </location>
</feature>
<reference evidence="11 13" key="1">
    <citation type="journal article" date="2015" name="Genome Announc.">
        <title>Expanding the biotechnology potential of lactobacilli through comparative genomics of 213 strains and associated genera.</title>
        <authorList>
            <person name="Sun Z."/>
            <person name="Harris H.M."/>
            <person name="McCann A."/>
            <person name="Guo C."/>
            <person name="Argimon S."/>
            <person name="Zhang W."/>
            <person name="Yang X."/>
            <person name="Jeffery I.B."/>
            <person name="Cooney J.C."/>
            <person name="Kagawa T.F."/>
            <person name="Liu W."/>
            <person name="Song Y."/>
            <person name="Salvetti E."/>
            <person name="Wrobel A."/>
            <person name="Rasinkangas P."/>
            <person name="Parkhill J."/>
            <person name="Rea M.C."/>
            <person name="O'Sullivan O."/>
            <person name="Ritari J."/>
            <person name="Douillard F.P."/>
            <person name="Paul Ross R."/>
            <person name="Yang R."/>
            <person name="Briner A.E."/>
            <person name="Felis G.E."/>
            <person name="de Vos W.M."/>
            <person name="Barrangou R."/>
            <person name="Klaenhammer T.R."/>
            <person name="Caufield P.W."/>
            <person name="Cui Y."/>
            <person name="Zhang H."/>
            <person name="O'Toole P.W."/>
        </authorList>
    </citation>
    <scope>NUCLEOTIDE SEQUENCE [LARGE SCALE GENOMIC DNA]</scope>
    <source>
        <strain evidence="11 13">DSM 15353</strain>
    </source>
</reference>
<dbReference type="Pfam" id="PF06144">
    <property type="entry name" value="DNA_pol3_delta"/>
    <property type="match status" value="1"/>
</dbReference>
<dbReference type="AlphaFoldDB" id="A0A0R2KC70"/>
<keyword evidence="3 12" id="KW-0808">Transferase</keyword>
<evidence type="ECO:0000256" key="7">
    <source>
        <dbReference type="ARBA" id="ARBA00034754"/>
    </source>
</evidence>
<evidence type="ECO:0000256" key="3">
    <source>
        <dbReference type="ARBA" id="ARBA00022679"/>
    </source>
</evidence>
<dbReference type="EMBL" id="JQBK01000008">
    <property type="protein sequence ID" value="KRN87080.1"/>
    <property type="molecule type" value="Genomic_DNA"/>
</dbReference>
<dbReference type="GeneID" id="95349436"/>
<dbReference type="RefSeq" id="WP_056971773.1">
    <property type="nucleotide sequence ID" value="NZ_JBHUGU010000002.1"/>
</dbReference>
<reference evidence="14" key="2">
    <citation type="submission" date="2016-11" db="EMBL/GenBank/DDBJ databases">
        <authorList>
            <person name="Papadimitriou K."/>
        </authorList>
    </citation>
    <scope>NUCLEOTIDE SEQUENCE [LARGE SCALE GENOMIC DNA]</scope>
    <source>
        <strain evidence="14">ACA-DC 1533</strain>
    </source>
</reference>
<keyword evidence="6" id="KW-0239">DNA-directed DNA polymerase</keyword>
<dbReference type="GO" id="GO:0003677">
    <property type="term" value="F:DNA binding"/>
    <property type="evidence" value="ECO:0007669"/>
    <property type="project" value="InterPro"/>
</dbReference>
<organism evidence="11 13">
    <name type="scientific">Ligilactobacillus acidipiscis</name>
    <dbReference type="NCBI Taxonomy" id="89059"/>
    <lineage>
        <taxon>Bacteria</taxon>
        <taxon>Bacillati</taxon>
        <taxon>Bacillota</taxon>
        <taxon>Bacilli</taxon>
        <taxon>Lactobacillales</taxon>
        <taxon>Lactobacillaceae</taxon>
        <taxon>Ligilactobacillus</taxon>
    </lineage>
</organism>
<evidence type="ECO:0000256" key="2">
    <source>
        <dbReference type="ARBA" id="ARBA00017703"/>
    </source>
</evidence>
<comment type="similarity">
    <text evidence="7">Belongs to the DNA polymerase HolA subunit family.</text>
</comment>
<dbReference type="KEGG" id="laca:LAC1533_1340"/>
<dbReference type="EMBL" id="LT630287">
    <property type="protein sequence ID" value="SFV40760.1"/>
    <property type="molecule type" value="Genomic_DNA"/>
</dbReference>
<dbReference type="Gene3D" id="1.10.8.60">
    <property type="match status" value="1"/>
</dbReference>
<dbReference type="InterPro" id="IPR008921">
    <property type="entry name" value="DNA_pol3_clamp-load_cplx_C"/>
</dbReference>
<evidence type="ECO:0000256" key="8">
    <source>
        <dbReference type="ARBA" id="ARBA00049244"/>
    </source>
</evidence>
<gene>
    <name evidence="11" type="ORF">IV43_GL002061</name>
    <name evidence="12" type="ORF">LAC1533_1340</name>
</gene>
<dbReference type="InterPro" id="IPR048466">
    <property type="entry name" value="DNA_pol3_delta-like_C"/>
</dbReference>
<dbReference type="PANTHER" id="PTHR34388:SF1">
    <property type="entry name" value="DNA POLYMERASE III SUBUNIT DELTA"/>
    <property type="match status" value="1"/>
</dbReference>
<dbReference type="SUPFAM" id="SSF48019">
    <property type="entry name" value="post-AAA+ oligomerization domain-like"/>
    <property type="match status" value="1"/>
</dbReference>
<name>A0A0R2KC70_9LACO</name>
<evidence type="ECO:0000256" key="4">
    <source>
        <dbReference type="ARBA" id="ARBA00022695"/>
    </source>
</evidence>
<protein>
    <recommendedName>
        <fullName evidence="2">DNA polymerase III subunit delta</fullName>
        <ecNumber evidence="1">2.7.7.7</ecNumber>
    </recommendedName>
</protein>
<accession>A0A0R2KC70</accession>
<evidence type="ECO:0000256" key="5">
    <source>
        <dbReference type="ARBA" id="ARBA00022705"/>
    </source>
</evidence>
<comment type="catalytic activity">
    <reaction evidence="8">
        <text>DNA(n) + a 2'-deoxyribonucleoside 5'-triphosphate = DNA(n+1) + diphosphate</text>
        <dbReference type="Rhea" id="RHEA:22508"/>
        <dbReference type="Rhea" id="RHEA-COMP:17339"/>
        <dbReference type="Rhea" id="RHEA-COMP:17340"/>
        <dbReference type="ChEBI" id="CHEBI:33019"/>
        <dbReference type="ChEBI" id="CHEBI:61560"/>
        <dbReference type="ChEBI" id="CHEBI:173112"/>
        <dbReference type="EC" id="2.7.7.7"/>
    </reaction>
</comment>
<evidence type="ECO:0000313" key="11">
    <source>
        <dbReference type="EMBL" id="KRN87080.1"/>
    </source>
</evidence>
<evidence type="ECO:0000256" key="1">
    <source>
        <dbReference type="ARBA" id="ARBA00012417"/>
    </source>
</evidence>
<dbReference type="NCBIfam" id="TIGR01128">
    <property type="entry name" value="holA"/>
    <property type="match status" value="1"/>
</dbReference>
<dbReference type="InterPro" id="IPR005790">
    <property type="entry name" value="DNA_polIII_delta"/>
</dbReference>
<dbReference type="Proteomes" id="UP000051491">
    <property type="component" value="Unassembled WGS sequence"/>
</dbReference>
<dbReference type="PANTHER" id="PTHR34388">
    <property type="entry name" value="DNA POLYMERASE III SUBUNIT DELTA"/>
    <property type="match status" value="1"/>
</dbReference>
<dbReference type="OrthoDB" id="9775929at2"/>
<evidence type="ECO:0000256" key="6">
    <source>
        <dbReference type="ARBA" id="ARBA00022932"/>
    </source>
</evidence>
<dbReference type="GO" id="GO:0006261">
    <property type="term" value="P:DNA-templated DNA replication"/>
    <property type="evidence" value="ECO:0007669"/>
    <property type="project" value="TreeGrafter"/>
</dbReference>
<evidence type="ECO:0000259" key="10">
    <source>
        <dbReference type="Pfam" id="PF21694"/>
    </source>
</evidence>
<evidence type="ECO:0000313" key="13">
    <source>
        <dbReference type="Proteomes" id="UP000051491"/>
    </source>
</evidence>
<dbReference type="SUPFAM" id="SSF52540">
    <property type="entry name" value="P-loop containing nucleoside triphosphate hydrolases"/>
    <property type="match status" value="1"/>
</dbReference>
<dbReference type="EC" id="2.7.7.7" evidence="1"/>
<sequence length="343" mass="39514">MQVEEAIKNISNGKIAPVYVSLGTENYLQDKFKNFLLSLIPADQQEFNIGRYDMEVVNLSVALNDAMSLPFFGEYRLVIIDRPYFLTGMRQKNSLDHDLNGLLKYLKNPETATILVFTVPYPKLDERKKLTKQLRKVAEFVDCQPLKEREVRSFVSSVLQKKGYQLNSDALDLLLERTGAELTSIMNELPKLLLAAQESKIISWSDVDGLVARSFEQNVFDLVDLVLKRNVKDALSMYRDLLLQKEEPLKINAILEGQFRLMLQAMILREHGYDQGSVAKELKAHPYRVKLALRKNRQFKRKDLQDAYIGLVHVEEKMKSSSIDPELLFQLFLLNFSQHRSVA</sequence>
<evidence type="ECO:0000259" key="9">
    <source>
        <dbReference type="Pfam" id="PF06144"/>
    </source>
</evidence>
<keyword evidence="4 12" id="KW-0548">Nucleotidyltransferase</keyword>
<dbReference type="GO" id="GO:0009360">
    <property type="term" value="C:DNA polymerase III complex"/>
    <property type="evidence" value="ECO:0007669"/>
    <property type="project" value="InterPro"/>
</dbReference>
<dbReference type="Gene3D" id="1.20.272.10">
    <property type="match status" value="1"/>
</dbReference>
<dbReference type="Gene3D" id="3.40.50.300">
    <property type="entry name" value="P-loop containing nucleotide triphosphate hydrolases"/>
    <property type="match status" value="1"/>
</dbReference>